<comment type="caution">
    <text evidence="1">The sequence shown here is derived from an EMBL/GenBank/DDBJ whole genome shotgun (WGS) entry which is preliminary data.</text>
</comment>
<dbReference type="EMBL" id="VITF01000003">
    <property type="protein sequence ID" value="TWA71100.1"/>
    <property type="molecule type" value="Genomic_DNA"/>
</dbReference>
<organism evidence="1 2">
    <name type="scientific">Azospirillum brasilense</name>
    <dbReference type="NCBI Taxonomy" id="192"/>
    <lineage>
        <taxon>Bacteria</taxon>
        <taxon>Pseudomonadati</taxon>
        <taxon>Pseudomonadota</taxon>
        <taxon>Alphaproteobacteria</taxon>
        <taxon>Rhodospirillales</taxon>
        <taxon>Azospirillaceae</taxon>
        <taxon>Azospirillum</taxon>
    </lineage>
</organism>
<reference evidence="1 2" key="1">
    <citation type="submission" date="2019-06" db="EMBL/GenBank/DDBJ databases">
        <title>Genomic Encyclopedia of Type Strains, Phase IV (KMG-V): Genome sequencing to study the core and pangenomes of soil and plant-associated prokaryotes.</title>
        <authorList>
            <person name="Whitman W."/>
        </authorList>
    </citation>
    <scope>NUCLEOTIDE SEQUENCE [LARGE SCALE GENOMIC DNA]</scope>
    <source>
        <strain evidence="1 2">BR 11796</strain>
    </source>
</reference>
<sequence length="29" mass="3042">MGSEIAVTGNAVTAVQHRPYPDAVVLFQA</sequence>
<name>A0A560BEN7_AZOBR</name>
<protein>
    <submittedName>
        <fullName evidence="1">Uncharacterized protein</fullName>
    </submittedName>
</protein>
<dbReference type="Proteomes" id="UP000316083">
    <property type="component" value="Unassembled WGS sequence"/>
</dbReference>
<dbReference type="AlphaFoldDB" id="A0A560BEN7"/>
<evidence type="ECO:0000313" key="2">
    <source>
        <dbReference type="Proteomes" id="UP000316083"/>
    </source>
</evidence>
<accession>A0A560BEN7</accession>
<proteinExistence type="predicted"/>
<evidence type="ECO:0000313" key="1">
    <source>
        <dbReference type="EMBL" id="TWA71100.1"/>
    </source>
</evidence>
<gene>
    <name evidence="1" type="ORF">FBZ82_10369</name>
</gene>